<dbReference type="CDD" id="cd00853">
    <property type="entry name" value="NifX"/>
    <property type="match status" value="1"/>
</dbReference>
<comment type="caution">
    <text evidence="4">The sequence shown here is derived from an EMBL/GenBank/DDBJ whole genome shotgun (WGS) entry which is preliminary data.</text>
</comment>
<dbReference type="InterPro" id="IPR036105">
    <property type="entry name" value="DiNase_FeMo-co_biosyn_sf"/>
</dbReference>
<name>A0A4R1K622_9GAMM</name>
<dbReference type="PANTHER" id="PTHR33937">
    <property type="entry name" value="IRON-MOLYBDENUM PROTEIN-RELATED-RELATED"/>
    <property type="match status" value="1"/>
</dbReference>
<accession>A0A4R1K622</accession>
<organism evidence="4 5">
    <name type="scientific">Celerinatantimonas diazotrophica</name>
    <dbReference type="NCBI Taxonomy" id="412034"/>
    <lineage>
        <taxon>Bacteria</taxon>
        <taxon>Pseudomonadati</taxon>
        <taxon>Pseudomonadota</taxon>
        <taxon>Gammaproteobacteria</taxon>
        <taxon>Celerinatantimonadaceae</taxon>
        <taxon>Celerinatantimonas</taxon>
    </lineage>
</organism>
<dbReference type="RefSeq" id="WP_131911472.1">
    <property type="nucleotide sequence ID" value="NZ_OU594967.1"/>
</dbReference>
<evidence type="ECO:0000259" key="3">
    <source>
        <dbReference type="Pfam" id="PF02579"/>
    </source>
</evidence>
<feature type="domain" description="Dinitrogenase iron-molybdenum cofactor biosynthesis" evidence="3">
    <location>
        <begin position="86"/>
        <end position="176"/>
    </location>
</feature>
<evidence type="ECO:0000256" key="2">
    <source>
        <dbReference type="ARBA" id="ARBA00023231"/>
    </source>
</evidence>
<protein>
    <submittedName>
        <fullName evidence="4">Nitrogen fixation protein NifX</fullName>
    </submittedName>
</protein>
<evidence type="ECO:0000313" key="4">
    <source>
        <dbReference type="EMBL" id="TCK58499.1"/>
    </source>
</evidence>
<dbReference type="SUPFAM" id="SSF53146">
    <property type="entry name" value="Nitrogenase accessory factor-like"/>
    <property type="match status" value="1"/>
</dbReference>
<sequence length="203" mass="22874">MSSPEQTQLLFRRYQLAEIFHIPLRDINLKALLDSDFTTIADDLGISLSELEQVLAEPLDERWQLLERRTPLPANTLRCAVASMDGEWINGHFSRCPIMYVYDVSESGTSIVGLRKMPEEAGEMGHQGRVNAINDCQLLFVAAIGGPAAARVIRADIYPMKVRNVEAIEQTLERLCERLSSGSLPPWLKKVMGQSWQMEDWSA</sequence>
<keyword evidence="5" id="KW-1185">Reference proteome</keyword>
<dbReference type="InterPro" id="IPR003731">
    <property type="entry name" value="Di-Nase_FeMo-co_biosynth"/>
</dbReference>
<proteinExistence type="inferred from homology"/>
<dbReference type="EMBL" id="SMGD01000011">
    <property type="protein sequence ID" value="TCK58499.1"/>
    <property type="molecule type" value="Genomic_DNA"/>
</dbReference>
<gene>
    <name evidence="4" type="ORF">EV690_0626</name>
</gene>
<comment type="similarity">
    <text evidence="1">Belongs to the NifX/NifY family.</text>
</comment>
<dbReference type="InterPro" id="IPR051840">
    <property type="entry name" value="NifX/NifY_domain"/>
</dbReference>
<dbReference type="Proteomes" id="UP000295565">
    <property type="component" value="Unassembled WGS sequence"/>
</dbReference>
<evidence type="ECO:0000313" key="5">
    <source>
        <dbReference type="Proteomes" id="UP000295565"/>
    </source>
</evidence>
<keyword evidence="2" id="KW-0535">Nitrogen fixation</keyword>
<dbReference type="InterPro" id="IPR034169">
    <property type="entry name" value="NifX-like"/>
</dbReference>
<evidence type="ECO:0000256" key="1">
    <source>
        <dbReference type="ARBA" id="ARBA00010285"/>
    </source>
</evidence>
<dbReference type="PANTHER" id="PTHR33937:SF1">
    <property type="entry name" value="IRON-MOLIBDENUM COFACTOR PROCESSING PROTEIN"/>
    <property type="match status" value="1"/>
</dbReference>
<dbReference type="Gene3D" id="3.30.420.130">
    <property type="entry name" value="Dinitrogenase iron-molybdenum cofactor biosynthesis domain"/>
    <property type="match status" value="1"/>
</dbReference>
<dbReference type="AlphaFoldDB" id="A0A4R1K622"/>
<dbReference type="Pfam" id="PF02579">
    <property type="entry name" value="Nitro_FeMo-Co"/>
    <property type="match status" value="1"/>
</dbReference>
<dbReference type="OrthoDB" id="9797941at2"/>
<reference evidence="4 5" key="1">
    <citation type="submission" date="2019-03" db="EMBL/GenBank/DDBJ databases">
        <title>Genomic Encyclopedia of Type Strains, Phase IV (KMG-IV): sequencing the most valuable type-strain genomes for metagenomic binning, comparative biology and taxonomic classification.</title>
        <authorList>
            <person name="Goeker M."/>
        </authorList>
    </citation>
    <scope>NUCLEOTIDE SEQUENCE [LARGE SCALE GENOMIC DNA]</scope>
    <source>
        <strain evidence="4 5">DSM 18577</strain>
    </source>
</reference>